<dbReference type="InterPro" id="IPR014756">
    <property type="entry name" value="Ig_E-set"/>
</dbReference>
<dbReference type="SUPFAM" id="SSF50965">
    <property type="entry name" value="Galactose oxidase, central domain"/>
    <property type="match status" value="1"/>
</dbReference>
<gene>
    <name evidence="5" type="ORF">VTL71DRAFT_3406</name>
</gene>
<feature type="domain" description="WSC" evidence="4">
    <location>
        <begin position="147"/>
        <end position="245"/>
    </location>
</feature>
<dbReference type="CDD" id="cd02851">
    <property type="entry name" value="E_set_GO_C"/>
    <property type="match status" value="1"/>
</dbReference>
<dbReference type="Pfam" id="PF01822">
    <property type="entry name" value="WSC"/>
    <property type="match status" value="7"/>
</dbReference>
<feature type="region of interest" description="Disordered" evidence="2">
    <location>
        <begin position="467"/>
        <end position="501"/>
    </location>
</feature>
<feature type="signal peptide" evidence="3">
    <location>
        <begin position="1"/>
        <end position="21"/>
    </location>
</feature>
<comment type="caution">
    <text evidence="5">The sequence shown here is derived from an EMBL/GenBank/DDBJ whole genome shotgun (WGS) entry which is preliminary data.</text>
</comment>
<dbReference type="PROSITE" id="PS51212">
    <property type="entry name" value="WSC"/>
    <property type="match status" value="7"/>
</dbReference>
<reference evidence="5 6" key="1">
    <citation type="journal article" date="2024" name="Commun. Biol.">
        <title>Comparative genomic analysis of thermophilic fungi reveals convergent evolutionary adaptations and gene losses.</title>
        <authorList>
            <person name="Steindorff A.S."/>
            <person name="Aguilar-Pontes M.V."/>
            <person name="Robinson A.J."/>
            <person name="Andreopoulos B."/>
            <person name="LaButti K."/>
            <person name="Kuo A."/>
            <person name="Mondo S."/>
            <person name="Riley R."/>
            <person name="Otillar R."/>
            <person name="Haridas S."/>
            <person name="Lipzen A."/>
            <person name="Grimwood J."/>
            <person name="Schmutz J."/>
            <person name="Clum A."/>
            <person name="Reid I.D."/>
            <person name="Moisan M.C."/>
            <person name="Butler G."/>
            <person name="Nguyen T.T.M."/>
            <person name="Dewar K."/>
            <person name="Conant G."/>
            <person name="Drula E."/>
            <person name="Henrissat B."/>
            <person name="Hansel C."/>
            <person name="Singer S."/>
            <person name="Hutchinson M.I."/>
            <person name="de Vries R.P."/>
            <person name="Natvig D.O."/>
            <person name="Powell A.J."/>
            <person name="Tsang A."/>
            <person name="Grigoriev I.V."/>
        </authorList>
    </citation>
    <scope>NUCLEOTIDE SEQUENCE [LARGE SCALE GENOMIC DNA]</scope>
    <source>
        <strain evidence="5 6">CBS 494.80</strain>
    </source>
</reference>
<feature type="domain" description="WSC" evidence="4">
    <location>
        <begin position="367"/>
        <end position="462"/>
    </location>
</feature>
<evidence type="ECO:0000256" key="1">
    <source>
        <dbReference type="ARBA" id="ARBA00022729"/>
    </source>
</evidence>
<evidence type="ECO:0000313" key="6">
    <source>
        <dbReference type="Proteomes" id="UP001595075"/>
    </source>
</evidence>
<dbReference type="InterPro" id="IPR015202">
    <property type="entry name" value="GO-like_E_set"/>
</dbReference>
<dbReference type="InterPro" id="IPR011043">
    <property type="entry name" value="Gal_Oxase/kelch_b-propeller"/>
</dbReference>
<dbReference type="Proteomes" id="UP001595075">
    <property type="component" value="Unassembled WGS sequence"/>
</dbReference>
<feature type="domain" description="WSC" evidence="4">
    <location>
        <begin position="39"/>
        <end position="133"/>
    </location>
</feature>
<feature type="region of interest" description="Disordered" evidence="2">
    <location>
        <begin position="740"/>
        <end position="799"/>
    </location>
</feature>
<feature type="domain" description="WSC" evidence="4">
    <location>
        <begin position="1102"/>
        <end position="1199"/>
    </location>
</feature>
<dbReference type="InterPro" id="IPR037293">
    <property type="entry name" value="Gal_Oxidase_central_sf"/>
</dbReference>
<dbReference type="SUPFAM" id="SSF81296">
    <property type="entry name" value="E set domains"/>
    <property type="match status" value="1"/>
</dbReference>
<evidence type="ECO:0000256" key="3">
    <source>
        <dbReference type="SAM" id="SignalP"/>
    </source>
</evidence>
<name>A0ABR4C879_9HELO</name>
<dbReference type="PANTHER" id="PTHR32208">
    <property type="entry name" value="SECRETED PROTEIN-RELATED"/>
    <property type="match status" value="1"/>
</dbReference>
<dbReference type="Pfam" id="PF09118">
    <property type="entry name" value="GO-like_E_set"/>
    <property type="match status" value="1"/>
</dbReference>
<keyword evidence="1 3" id="KW-0732">Signal</keyword>
<feature type="chain" id="PRO_5045680602" description="WSC domain-containing protein" evidence="3">
    <location>
        <begin position="22"/>
        <end position="1719"/>
    </location>
</feature>
<feature type="domain" description="WSC" evidence="4">
    <location>
        <begin position="613"/>
        <end position="706"/>
    </location>
</feature>
<evidence type="ECO:0000313" key="5">
    <source>
        <dbReference type="EMBL" id="KAL2065736.1"/>
    </source>
</evidence>
<dbReference type="Gene3D" id="2.130.10.80">
    <property type="entry name" value="Galactose oxidase/kelch, beta-propeller"/>
    <property type="match status" value="1"/>
</dbReference>
<keyword evidence="6" id="KW-1185">Reference proteome</keyword>
<dbReference type="InterPro" id="IPR009880">
    <property type="entry name" value="Glyoxal_oxidase_N"/>
</dbReference>
<protein>
    <recommendedName>
        <fullName evidence="4">WSC domain-containing protein</fullName>
    </recommendedName>
</protein>
<dbReference type="InterPro" id="IPR013783">
    <property type="entry name" value="Ig-like_fold"/>
</dbReference>
<sequence>MVTLHYVWLMSLHALVTLASARSNIEKRAVVVSTSLPVNWTYTGCYVDQQNSHTLSGAMYYNDTAMTETSCILFCNKRGFTQAGVEYSSECFCGNDDLSQETIAPSTDCNMGCSGNSSLSCGAGNRLTTFSSNQTATSPITNKGIGLWALYGCYTEGINGRALTTNLDVPGGDNNLTVASCINACQSAGFVLSGVEYGGECFCGNQFSYQSKPASNGYKGCNMACNGNATELCGGSNYLDVYGFNNTVPNPLVSTSSSVRSTSTSSSVSTRSASATTSSLVSPSSSSSSQLSTPQSLTQNSQTTASSSTTSQTSSSQIQSSQASSTSTSQSVPTSTTSPAVLAVTPASASSSSLASSISTLAPSSPSWYADGCWTDAVGGRALMNQQYGDASIMTVELCMKKCANAGYTVAGLEYYSECYCDSQIRNGNIRATDPTTCNTACTGNSTQNCGGGNRLALFRYGLRATSSSSTSSTQSSTSLSSSSVSQTTPSVPTSSSTQSTAPSWKYLGCYVDYVGSRTLNNQIYGNGDTMTPELYCDTALRNGGGPAPDGSTGCNMACHGNNTAMCGGPNRLNLYSFTTPSTSTSASSQQSSSSSQTVSSTTSSKSALASSAWTSLGCYNDSVASRTLSNAIYGNNDIMTVELCEKSCKTAGFTLAGVEYGGECFCDNSIQNYGAPASDGCTMACHGNAQQMCGGGNRMNVYQFITFVASSSSSQGSSSSTLSSLSSSSSSVSSLSSIPATSQSSSSSSSSSSLPISGTSTTSVVSAQTGTSTGPTSSTSSTSIQSASMTSTSSSSGTSVSSAISLSSSSTILSSSSSTSSSVSSSLSSSSTSESSTTSLTSSSTSSSVSASVSPTKAVGWYSAGCYVDGVGSRTLRYGMQVPGGGGSMTVEACNSVCQTSKYTIAGVEYGGECFCDNSYQNGGGPAPDGNTGCNMACNGNATEMCGGPNRLNVYTYYSGPPSTMTSSTTNAASTSTQAAAVPTGLPANWTYSGCYIDNANGRIMLNQQQDNQRQTIASCVNKCSNLGYIVAGMEYGAQCFCDNYIRNGAALAASDKQCGMSCPGDTTTYCGAGDRVSIYNKGNLTVFQPPKSQNTSLPGNWTLKGCLTDDADKRTFPYRITNMMDNNTATACLSLCSRFGYPAGGMEFGSECYCGDFSDIVNAGATMRPDSECNMACSGDPNTICGAGERISYYAWNGDPLYTWDRPTGVAAGEYQFLIGGVVIPIITSQTITGKVTFLEKFGTGAPNTTGAYELDLARLDDFAAAWRPMHVKSDIFCSGGLTLPDKAGRQINVGGWANDDTFGIRLYWPDGSPGVAGKNDWQENVKEVKLQNGRWYPTPMIMSNGSILVVGGQQGSNGAPVPTLEILPRAGGVLYCDWLARTDPYNLYPFLAVLPSGGVFVAYYNEARILDPGSLQTSRTLPNIPGAVNDFDGGRTYPFEGTAVLLPQHAPYSDPLEILICGGSTPGPEIALDNCVTLAPDQPNANWTIERMPSARVISCMAALPDGTFLIMNGGQQGRAGFGLTVNPNHNAVLYDPSKPLHSRMSVMANTTIDRLYHSEAIVLQDGRVLVTGSDPEDERFAQEYRVEVFVPPYLLSGKPRPTFTIVNKDWAYGQTVTVQITSGTSGNIRASLLGAESSTHGNSMGQRTLFPAISCSGNTCSITAPPNANICPPGWFMLFLLDGATPSIATYVRIGGDPAGLGNWPNHKDFTVPGV</sequence>
<dbReference type="PANTHER" id="PTHR32208:SF105">
    <property type="entry name" value="COPPER RADICAL OXIDASE"/>
    <property type="match status" value="1"/>
</dbReference>
<feature type="region of interest" description="Disordered" evidence="2">
    <location>
        <begin position="254"/>
        <end position="336"/>
    </location>
</feature>
<organism evidence="5 6">
    <name type="scientific">Oculimacula yallundae</name>
    <dbReference type="NCBI Taxonomy" id="86028"/>
    <lineage>
        <taxon>Eukaryota</taxon>
        <taxon>Fungi</taxon>
        <taxon>Dikarya</taxon>
        <taxon>Ascomycota</taxon>
        <taxon>Pezizomycotina</taxon>
        <taxon>Leotiomycetes</taxon>
        <taxon>Helotiales</taxon>
        <taxon>Ploettnerulaceae</taxon>
        <taxon>Oculimacula</taxon>
    </lineage>
</organism>
<proteinExistence type="predicted"/>
<dbReference type="SMART" id="SM00321">
    <property type="entry name" value="WSC"/>
    <property type="match status" value="8"/>
</dbReference>
<feature type="region of interest" description="Disordered" evidence="2">
    <location>
        <begin position="813"/>
        <end position="852"/>
    </location>
</feature>
<dbReference type="EMBL" id="JAZHXI010000012">
    <property type="protein sequence ID" value="KAL2065736.1"/>
    <property type="molecule type" value="Genomic_DNA"/>
</dbReference>
<evidence type="ECO:0000256" key="2">
    <source>
        <dbReference type="SAM" id="MobiDB-lite"/>
    </source>
</evidence>
<evidence type="ECO:0000259" key="4">
    <source>
        <dbReference type="PROSITE" id="PS51212"/>
    </source>
</evidence>
<feature type="domain" description="WSC" evidence="4">
    <location>
        <begin position="990"/>
        <end position="1084"/>
    </location>
</feature>
<dbReference type="Gene3D" id="2.60.40.10">
    <property type="entry name" value="Immunoglobulins"/>
    <property type="match status" value="1"/>
</dbReference>
<dbReference type="Pfam" id="PF07250">
    <property type="entry name" value="Glyoxal_oxid_N"/>
    <property type="match status" value="1"/>
</dbReference>
<accession>A0ABR4C879</accession>
<dbReference type="InterPro" id="IPR002889">
    <property type="entry name" value="WSC_carb-bd"/>
</dbReference>
<feature type="domain" description="WSC" evidence="4">
    <location>
        <begin position="861"/>
        <end position="959"/>
    </location>
</feature>